<dbReference type="EMBL" id="AE000513">
    <property type="protein sequence ID" value="AAF11410.1"/>
    <property type="molecule type" value="Genomic_DNA"/>
</dbReference>
<dbReference type="Proteomes" id="UP000002524">
    <property type="component" value="Chromosome 1"/>
</dbReference>
<dbReference type="PIR" id="F75345">
    <property type="entry name" value="F75345"/>
</dbReference>
<sequence>MRVLWQTEAAGYAAQLRAGAGQAALVWPHGELRADTIEEVLALAAADLRLPGAVYAELLDELDLLAGGPPRAWTP</sequence>
<dbReference type="KEGG" id="dra:DR_1850"/>
<keyword evidence="2" id="KW-1185">Reference proteome</keyword>
<dbReference type="InParanoid" id="Q9RTB5"/>
<reference evidence="1 2" key="1">
    <citation type="journal article" date="1999" name="Science">
        <title>Genome sequence of the radioresistant bacterium Deinococcus radiodurans R1.</title>
        <authorList>
            <person name="White O."/>
            <person name="Eisen J.A."/>
            <person name="Heidelberg J.F."/>
            <person name="Hickey E.K."/>
            <person name="Peterson J.D."/>
            <person name="Dodson R.J."/>
            <person name="Haft D.H."/>
            <person name="Gwinn M.L."/>
            <person name="Nelson W.C."/>
            <person name="Richardson D.L."/>
            <person name="Moffat K.S."/>
            <person name="Qin H."/>
            <person name="Jiang L."/>
            <person name="Pamphile W."/>
            <person name="Crosby M."/>
            <person name="Shen M."/>
            <person name="Vamathevan J.J."/>
            <person name="Lam P."/>
            <person name="McDonald L."/>
            <person name="Utterback T."/>
            <person name="Zalewski C."/>
            <person name="Makarova K.S."/>
            <person name="Aravind L."/>
            <person name="Daly M.J."/>
            <person name="Minton K.W."/>
            <person name="Fleischmann R.D."/>
            <person name="Ketchum K.A."/>
            <person name="Nelson K.E."/>
            <person name="Salzberg S."/>
            <person name="Smith H.O."/>
            <person name="Venter J.C."/>
            <person name="Fraser C.M."/>
        </authorList>
    </citation>
    <scope>NUCLEOTIDE SEQUENCE [LARGE SCALE GENOMIC DNA]</scope>
    <source>
        <strain evidence="2">ATCC 13939 / DSM 20539 / JCM 16871 / LMG 4051 / NBRC 15346 / NCIMB 9279 / R1 / VKM B-1422</strain>
    </source>
</reference>
<dbReference type="HOGENOM" id="CLU_2665056_0_0_0"/>
<dbReference type="PaxDb" id="243230-DR_1850"/>
<name>Q9RTB5_DEIRA</name>
<evidence type="ECO:0000313" key="2">
    <source>
        <dbReference type="Proteomes" id="UP000002524"/>
    </source>
</evidence>
<dbReference type="GeneID" id="69518091"/>
<organism evidence="1 2">
    <name type="scientific">Deinococcus radiodurans (strain ATCC 13939 / DSM 20539 / JCM 16871 / CCUG 27074 / LMG 4051 / NBRC 15346 / NCIMB 9279 / VKM B-1422 / R1)</name>
    <dbReference type="NCBI Taxonomy" id="243230"/>
    <lineage>
        <taxon>Bacteria</taxon>
        <taxon>Thermotogati</taxon>
        <taxon>Deinococcota</taxon>
        <taxon>Deinococci</taxon>
        <taxon>Deinococcales</taxon>
        <taxon>Deinococcaceae</taxon>
        <taxon>Deinococcus</taxon>
    </lineage>
</organism>
<dbReference type="AlphaFoldDB" id="Q9RTB5"/>
<dbReference type="STRING" id="243230.DR_1850"/>
<dbReference type="EnsemblBacteria" id="AAF11410">
    <property type="protein sequence ID" value="AAF11410"/>
    <property type="gene ID" value="DR_1850"/>
</dbReference>
<dbReference type="RefSeq" id="WP_010888485.1">
    <property type="nucleotide sequence ID" value="NC_001263.1"/>
</dbReference>
<dbReference type="PATRIC" id="fig|243230.17.peg.2063"/>
<protein>
    <submittedName>
        <fullName evidence="1">Uncharacterized protein</fullName>
    </submittedName>
</protein>
<accession>Q9RTB5</accession>
<evidence type="ECO:0000313" key="1">
    <source>
        <dbReference type="EMBL" id="AAF11410.1"/>
    </source>
</evidence>
<gene>
    <name evidence="1" type="ordered locus">DR_1850</name>
</gene>
<proteinExistence type="predicted"/>